<sequence>MGKIIKDASVLFIITLVAGVLLGLVYQVTKEPIAAQNEKAKQEAYETVLADASEFEVLYSEENADDVAYLSSLLKDSATDFSKDDISEVVKGTSNGETVGYVITVTAHDGYAGDIKFSVGLSVSGEYLGTSILSIGETAGLGMRAKTDPSFLNQFKGATTSEFSLVTDGTGSEAGDEIVDAISGSTVTSKAMTKAINAALVVFETINEGGNN</sequence>
<keyword evidence="1 6" id="KW-0813">Transport</keyword>
<proteinExistence type="inferred from homology"/>
<dbReference type="SMART" id="SM00900">
    <property type="entry name" value="FMN_bind"/>
    <property type="match status" value="1"/>
</dbReference>
<organism evidence="8 9">
    <name type="scientific">Lachnospira pectinoschiza</name>
    <dbReference type="NCBI Taxonomy" id="28052"/>
    <lineage>
        <taxon>Bacteria</taxon>
        <taxon>Bacillati</taxon>
        <taxon>Bacillota</taxon>
        <taxon>Clostridia</taxon>
        <taxon>Lachnospirales</taxon>
        <taxon>Lachnospiraceae</taxon>
        <taxon>Lachnospira</taxon>
    </lineage>
</organism>
<dbReference type="Proteomes" id="UP000187651">
    <property type="component" value="Unassembled WGS sequence"/>
</dbReference>
<keyword evidence="6" id="KW-0472">Membrane</keyword>
<evidence type="ECO:0000256" key="3">
    <source>
        <dbReference type="ARBA" id="ARBA00022630"/>
    </source>
</evidence>
<keyword evidence="4 6" id="KW-0288">FMN</keyword>
<evidence type="ECO:0000256" key="6">
    <source>
        <dbReference type="HAMAP-Rule" id="MF_00479"/>
    </source>
</evidence>
<keyword evidence="6" id="KW-1133">Transmembrane helix</keyword>
<evidence type="ECO:0000256" key="1">
    <source>
        <dbReference type="ARBA" id="ARBA00022448"/>
    </source>
</evidence>
<gene>
    <name evidence="6" type="primary">rnfG</name>
    <name evidence="8" type="ORF">SAMN05216544_0882</name>
</gene>
<keyword evidence="6" id="KW-1003">Cell membrane</keyword>
<dbReference type="GO" id="GO:0005886">
    <property type="term" value="C:plasma membrane"/>
    <property type="evidence" value="ECO:0007669"/>
    <property type="project" value="UniProtKB-SubCell"/>
</dbReference>
<evidence type="ECO:0000256" key="2">
    <source>
        <dbReference type="ARBA" id="ARBA00022553"/>
    </source>
</evidence>
<dbReference type="EMBL" id="FNHZ01000002">
    <property type="protein sequence ID" value="SDM69133.1"/>
    <property type="molecule type" value="Genomic_DNA"/>
</dbReference>
<comment type="function">
    <text evidence="6">Part of a membrane-bound complex that couples electron transfer with translocation of ions across the membrane.</text>
</comment>
<dbReference type="RefSeq" id="WP_074521120.1">
    <property type="nucleotide sequence ID" value="NZ_FNHZ01000002.1"/>
</dbReference>
<keyword evidence="6" id="KW-0812">Transmembrane</keyword>
<evidence type="ECO:0000259" key="7">
    <source>
        <dbReference type="SMART" id="SM00900"/>
    </source>
</evidence>
<feature type="domain" description="FMN-binding" evidence="7">
    <location>
        <begin position="110"/>
        <end position="203"/>
    </location>
</feature>
<dbReference type="GO" id="GO:0022900">
    <property type="term" value="P:electron transport chain"/>
    <property type="evidence" value="ECO:0007669"/>
    <property type="project" value="UniProtKB-UniRule"/>
</dbReference>
<dbReference type="NCBIfam" id="TIGR01947">
    <property type="entry name" value="rnfG"/>
    <property type="match status" value="1"/>
</dbReference>
<dbReference type="HAMAP" id="MF_00479">
    <property type="entry name" value="RsxG_RnfG"/>
    <property type="match status" value="1"/>
</dbReference>
<comment type="subcellular location">
    <subcellularLocation>
        <location evidence="6">Cell membrane</location>
        <topology evidence="6">Single-pass membrane protein</topology>
    </subcellularLocation>
</comment>
<keyword evidence="6" id="KW-1278">Translocase</keyword>
<comment type="cofactor">
    <cofactor evidence="6">
        <name>FMN</name>
        <dbReference type="ChEBI" id="CHEBI:58210"/>
    </cofactor>
</comment>
<protein>
    <recommendedName>
        <fullName evidence="6">Ion-translocating oxidoreductase complex subunit G</fullName>
        <ecNumber evidence="6">7.-.-.-</ecNumber>
    </recommendedName>
    <alternativeName>
        <fullName evidence="6">Rnf electron transport complex subunit G</fullName>
    </alternativeName>
</protein>
<dbReference type="InterPro" id="IPR007329">
    <property type="entry name" value="FMN-bd"/>
</dbReference>
<name>A0A1G9VAM5_9FIRM</name>
<keyword evidence="3 6" id="KW-0285">Flavoprotein</keyword>
<reference evidence="9" key="1">
    <citation type="submission" date="2016-10" db="EMBL/GenBank/DDBJ databases">
        <authorList>
            <person name="Varghese N."/>
            <person name="Submissions S."/>
        </authorList>
    </citation>
    <scope>NUCLEOTIDE SEQUENCE [LARGE SCALE GENOMIC DNA]</scope>
    <source>
        <strain evidence="9">M83</strain>
    </source>
</reference>
<dbReference type="PIRSF" id="PIRSF006091">
    <property type="entry name" value="E_trnsport_RnfG"/>
    <property type="match status" value="1"/>
</dbReference>
<evidence type="ECO:0000256" key="4">
    <source>
        <dbReference type="ARBA" id="ARBA00022643"/>
    </source>
</evidence>
<dbReference type="InterPro" id="IPR010209">
    <property type="entry name" value="Ion_transpt_RnfG/RsxG"/>
</dbReference>
<accession>A0A1G9VAM5</accession>
<evidence type="ECO:0000256" key="5">
    <source>
        <dbReference type="ARBA" id="ARBA00022982"/>
    </source>
</evidence>
<evidence type="ECO:0000313" key="9">
    <source>
        <dbReference type="Proteomes" id="UP000187651"/>
    </source>
</evidence>
<dbReference type="Pfam" id="PF04205">
    <property type="entry name" value="FMN_bind"/>
    <property type="match status" value="1"/>
</dbReference>
<dbReference type="GO" id="GO:0009055">
    <property type="term" value="F:electron transfer activity"/>
    <property type="evidence" value="ECO:0007669"/>
    <property type="project" value="InterPro"/>
</dbReference>
<comment type="similarity">
    <text evidence="6">Belongs to the RnfG family.</text>
</comment>
<dbReference type="PANTHER" id="PTHR36118">
    <property type="entry name" value="ION-TRANSLOCATING OXIDOREDUCTASE COMPLEX SUBUNIT G"/>
    <property type="match status" value="1"/>
</dbReference>
<dbReference type="AlphaFoldDB" id="A0A1G9VAM5"/>
<dbReference type="PANTHER" id="PTHR36118:SF1">
    <property type="entry name" value="ION-TRANSLOCATING OXIDOREDUCTASE COMPLEX SUBUNIT G"/>
    <property type="match status" value="1"/>
</dbReference>
<keyword evidence="2 6" id="KW-0597">Phosphoprotein</keyword>
<dbReference type="OrthoDB" id="9787579at2"/>
<keyword evidence="9" id="KW-1185">Reference proteome</keyword>
<evidence type="ECO:0000313" key="8">
    <source>
        <dbReference type="EMBL" id="SDM69133.1"/>
    </source>
</evidence>
<dbReference type="GO" id="GO:0010181">
    <property type="term" value="F:FMN binding"/>
    <property type="evidence" value="ECO:0007669"/>
    <property type="project" value="InterPro"/>
</dbReference>
<comment type="subunit">
    <text evidence="6">The complex is composed of six subunits: RnfA, RnfB, RnfC, RnfD, RnfE and RnfG.</text>
</comment>
<feature type="modified residue" description="FMN phosphoryl threonine" evidence="6">
    <location>
        <position position="186"/>
    </location>
</feature>
<dbReference type="EC" id="7.-.-.-" evidence="6"/>
<keyword evidence="5 6" id="KW-0249">Electron transport</keyword>